<gene>
    <name evidence="4" type="ORF">BCF44_122175</name>
</gene>
<evidence type="ECO:0000259" key="2">
    <source>
        <dbReference type="Pfam" id="PF11774"/>
    </source>
</evidence>
<feature type="domain" description="Lsr2 DNA-binding" evidence="3">
    <location>
        <begin position="76"/>
        <end position="111"/>
    </location>
</feature>
<dbReference type="GO" id="GO:0016746">
    <property type="term" value="F:acyltransferase activity"/>
    <property type="evidence" value="ECO:0007669"/>
    <property type="project" value="InterPro"/>
</dbReference>
<evidence type="ECO:0000313" key="5">
    <source>
        <dbReference type="Proteomes" id="UP000256269"/>
    </source>
</evidence>
<dbReference type="InterPro" id="IPR042261">
    <property type="entry name" value="Lsr2-like_dimerization"/>
</dbReference>
<reference evidence="4 5" key="1">
    <citation type="submission" date="2018-08" db="EMBL/GenBank/DDBJ databases">
        <title>Genomic Encyclopedia of Archaeal and Bacterial Type Strains, Phase II (KMG-II): from individual species to whole genera.</title>
        <authorList>
            <person name="Goeker M."/>
        </authorList>
    </citation>
    <scope>NUCLEOTIDE SEQUENCE [LARGE SCALE GENOMIC DNA]</scope>
    <source>
        <strain evidence="4 5">DSM 45791</strain>
    </source>
</reference>
<dbReference type="Pfam" id="PF23359">
    <property type="entry name" value="Lsr2_DNA-bd"/>
    <property type="match status" value="1"/>
</dbReference>
<dbReference type="Gene3D" id="3.30.60.230">
    <property type="entry name" value="Lsr2, dimerization domain"/>
    <property type="match status" value="1"/>
</dbReference>
<dbReference type="AlphaFoldDB" id="A0A3E0GYN3"/>
<evidence type="ECO:0000313" key="4">
    <source>
        <dbReference type="EMBL" id="REH31152.1"/>
    </source>
</evidence>
<dbReference type="Pfam" id="PF11774">
    <property type="entry name" value="Lsr2"/>
    <property type="match status" value="1"/>
</dbReference>
<keyword evidence="1" id="KW-0238">DNA-binding</keyword>
<evidence type="ECO:0000256" key="1">
    <source>
        <dbReference type="ARBA" id="ARBA00023125"/>
    </source>
</evidence>
<dbReference type="InterPro" id="IPR036625">
    <property type="entry name" value="E3-bd_dom_sf"/>
</dbReference>
<dbReference type="InterPro" id="IPR055370">
    <property type="entry name" value="Lsr2_DNA-bd"/>
</dbReference>
<dbReference type="RefSeq" id="WP_116180963.1">
    <property type="nucleotide sequence ID" value="NZ_CP144376.1"/>
</dbReference>
<dbReference type="EMBL" id="QUNO01000022">
    <property type="protein sequence ID" value="REH31152.1"/>
    <property type="molecule type" value="Genomic_DNA"/>
</dbReference>
<protein>
    <submittedName>
        <fullName evidence="4">Lsr2 protein</fullName>
    </submittedName>
</protein>
<proteinExistence type="predicted"/>
<comment type="caution">
    <text evidence="4">The sequence shown here is derived from an EMBL/GenBank/DDBJ whole genome shotgun (WGS) entry which is preliminary data.</text>
</comment>
<sequence length="113" mass="12307">MAQKTIVQLVDDLDGSEAHESVTFSLDGVDYTIDLSEANAKRLRGSVEVYTEKARRVGGRKQRGAGVKATVRAGGDRAQNQAIREWARGQGEKISDRGRIPAELVAKFQAAHN</sequence>
<feature type="domain" description="Lsr2 dimerization" evidence="2">
    <location>
        <begin position="1"/>
        <end position="58"/>
    </location>
</feature>
<keyword evidence="5" id="KW-1185">Reference proteome</keyword>
<name>A0A3E0GYN3_9PSEU</name>
<evidence type="ECO:0000259" key="3">
    <source>
        <dbReference type="Pfam" id="PF23359"/>
    </source>
</evidence>
<dbReference type="Gene3D" id="4.10.320.10">
    <property type="entry name" value="E3-binding domain"/>
    <property type="match status" value="1"/>
</dbReference>
<accession>A0A3E0GYN3</accession>
<dbReference type="OrthoDB" id="4113332at2"/>
<organism evidence="4 5">
    <name type="scientific">Kutzneria buriramensis</name>
    <dbReference type="NCBI Taxonomy" id="1045776"/>
    <lineage>
        <taxon>Bacteria</taxon>
        <taxon>Bacillati</taxon>
        <taxon>Actinomycetota</taxon>
        <taxon>Actinomycetes</taxon>
        <taxon>Pseudonocardiales</taxon>
        <taxon>Pseudonocardiaceae</taxon>
        <taxon>Kutzneria</taxon>
    </lineage>
</organism>
<dbReference type="GO" id="GO:0003677">
    <property type="term" value="F:DNA binding"/>
    <property type="evidence" value="ECO:0007669"/>
    <property type="project" value="UniProtKB-KW"/>
</dbReference>
<dbReference type="InterPro" id="IPR024412">
    <property type="entry name" value="Lsr2_dim_dom"/>
</dbReference>
<dbReference type="Proteomes" id="UP000256269">
    <property type="component" value="Unassembled WGS sequence"/>
</dbReference>